<comment type="similarity">
    <text evidence="1">Belongs to the GerABKA family.</text>
</comment>
<evidence type="ECO:0000256" key="4">
    <source>
        <dbReference type="SAM" id="Phobius"/>
    </source>
</evidence>
<feature type="transmembrane region" description="Helical" evidence="4">
    <location>
        <begin position="426"/>
        <end position="449"/>
    </location>
</feature>
<keyword evidence="6" id="KW-1185">Reference proteome</keyword>
<dbReference type="Pfam" id="PF03323">
    <property type="entry name" value="GerA"/>
    <property type="match status" value="1"/>
</dbReference>
<reference evidence="5 6" key="1">
    <citation type="submission" date="2021-03" db="EMBL/GenBank/DDBJ databases">
        <title>Genomic Encyclopedia of Type Strains, Phase IV (KMG-IV): sequencing the most valuable type-strain genomes for metagenomic binning, comparative biology and taxonomic classification.</title>
        <authorList>
            <person name="Goeker M."/>
        </authorList>
    </citation>
    <scope>NUCLEOTIDE SEQUENCE [LARGE SCALE GENOMIC DNA]</scope>
    <source>
        <strain evidence="5 6">DSM 27138</strain>
    </source>
</reference>
<evidence type="ECO:0000313" key="5">
    <source>
        <dbReference type="EMBL" id="MBP2018122.1"/>
    </source>
</evidence>
<comment type="caution">
    <text evidence="5">The sequence shown here is derived from an EMBL/GenBank/DDBJ whole genome shotgun (WGS) entry which is preliminary data.</text>
</comment>
<evidence type="ECO:0000256" key="3">
    <source>
        <dbReference type="SAM" id="MobiDB-lite"/>
    </source>
</evidence>
<organism evidence="5 6">
    <name type="scientific">Symbiobacterium terraclitae</name>
    <dbReference type="NCBI Taxonomy" id="557451"/>
    <lineage>
        <taxon>Bacteria</taxon>
        <taxon>Bacillati</taxon>
        <taxon>Bacillota</taxon>
        <taxon>Clostridia</taxon>
        <taxon>Eubacteriales</taxon>
        <taxon>Symbiobacteriaceae</taxon>
        <taxon>Symbiobacterium</taxon>
    </lineage>
</organism>
<evidence type="ECO:0000256" key="1">
    <source>
        <dbReference type="ARBA" id="ARBA00005278"/>
    </source>
</evidence>
<feature type="region of interest" description="Disordered" evidence="3">
    <location>
        <begin position="169"/>
        <end position="188"/>
    </location>
</feature>
<keyword evidence="2 4" id="KW-0472">Membrane</keyword>
<dbReference type="PANTHER" id="PTHR22550:SF5">
    <property type="entry name" value="LEUCINE ZIPPER PROTEIN 4"/>
    <property type="match status" value="1"/>
</dbReference>
<proteinExistence type="inferred from homology"/>
<evidence type="ECO:0000313" key="6">
    <source>
        <dbReference type="Proteomes" id="UP001519289"/>
    </source>
</evidence>
<keyword evidence="4" id="KW-0812">Transmembrane</keyword>
<evidence type="ECO:0000256" key="2">
    <source>
        <dbReference type="ARBA" id="ARBA00023136"/>
    </source>
</evidence>
<dbReference type="Proteomes" id="UP001519289">
    <property type="component" value="Unassembled WGS sequence"/>
</dbReference>
<dbReference type="PANTHER" id="PTHR22550">
    <property type="entry name" value="SPORE GERMINATION PROTEIN"/>
    <property type="match status" value="1"/>
</dbReference>
<keyword evidence="4" id="KW-1133">Transmembrane helix</keyword>
<feature type="transmembrane region" description="Helical" evidence="4">
    <location>
        <begin position="461"/>
        <end position="485"/>
    </location>
</feature>
<accession>A0ABS4JRF9</accession>
<dbReference type="RefSeq" id="WP_209466261.1">
    <property type="nucleotide sequence ID" value="NZ_JAGGLG010000010.1"/>
</dbReference>
<dbReference type="InterPro" id="IPR004995">
    <property type="entry name" value="Spore_Ger"/>
</dbReference>
<name>A0ABS4JRF9_9FIRM</name>
<dbReference type="InterPro" id="IPR050768">
    <property type="entry name" value="UPF0353/GerABKA_families"/>
</dbReference>
<gene>
    <name evidence="5" type="ORF">J2Z79_001521</name>
</gene>
<feature type="transmembrane region" description="Helical" evidence="4">
    <location>
        <begin position="334"/>
        <end position="353"/>
    </location>
</feature>
<sequence length="546" mass="60135">MSLAEVIQYLRRWQVAEADQLADQIERCGEPLSEELMLALSGAASSMPISPSLTENLAMIRLLLGGSPDLVIRTLSLGSGHLPGAMCYLNEMANRKQVMLILESLLVRLRNEPIPGPGGTVTPQFLDQANPSVKNELVSTMRDVLIAVLTGDCVLLVEGMDVCIRMLTDSPPTRPPGEPGGEPVVRGPKDGFTEVAAINLALIRRRIRDERLRVESFTLGKRSRTRMFLLYMLGTSLPELVAEVRSRLQRIDIDAVLESGYVEELIEDQTFTLFPQVKATERPDVAVSGLLEGKVLLITDGTPHVLLMPATFAAEMQSPEDYYHRWPVASFYRFLRYVYLFVAFLGPALYIAVTTYHHELIPTNLLLSLVAAREGVPYPALLEALFMELTLEALREAGVRLPKTIGQTISIVGALVIGESAVRASLVSPVMVIVVALTAISSFIIPLYTMSLAIRLLRFSMMILAGTFGFFGIVVGMLCLLIHLASLRSFGVPYLSPVMPMNASDLRDVVIRVPWWAMRNRPQFMPMGDHSRVGATSQPKPPRGGK</sequence>
<dbReference type="PIRSF" id="PIRSF005690">
    <property type="entry name" value="GerBA"/>
    <property type="match status" value="1"/>
</dbReference>
<feature type="region of interest" description="Disordered" evidence="3">
    <location>
        <begin position="527"/>
        <end position="546"/>
    </location>
</feature>
<protein>
    <submittedName>
        <fullName evidence="5">Spore germination protein KA</fullName>
    </submittedName>
</protein>
<dbReference type="EMBL" id="JAGGLG010000010">
    <property type="protein sequence ID" value="MBP2018122.1"/>
    <property type="molecule type" value="Genomic_DNA"/>
</dbReference>